<evidence type="ECO:0000313" key="3">
    <source>
        <dbReference type="Proteomes" id="UP000281553"/>
    </source>
</evidence>
<proteinExistence type="predicted"/>
<reference evidence="2 3" key="1">
    <citation type="submission" date="2018-11" db="EMBL/GenBank/DDBJ databases">
        <authorList>
            <consortium name="Pathogen Informatics"/>
        </authorList>
    </citation>
    <scope>NUCLEOTIDE SEQUENCE [LARGE SCALE GENOMIC DNA]</scope>
</reference>
<sequence length="109" mass="11816">MGRNAAGLVLSSMTVTVDDRQKVVQSNSEDASGRHIIAVTEQPSASSPPLLSNSRAGQPPLPSLFHDQVQRKGSDVRFECAIRAIPDPRVRVGCKVPEVLKKSTQCFYV</sequence>
<gene>
    <name evidence="2" type="ORF">DILT_LOCUS14954</name>
</gene>
<dbReference type="AlphaFoldDB" id="A0A3P7MKX2"/>
<dbReference type="Proteomes" id="UP000281553">
    <property type="component" value="Unassembled WGS sequence"/>
</dbReference>
<dbReference type="EMBL" id="UYRU01076656">
    <property type="protein sequence ID" value="VDN27180.1"/>
    <property type="molecule type" value="Genomic_DNA"/>
</dbReference>
<accession>A0A3P7MKX2</accession>
<feature type="compositionally biased region" description="Low complexity" evidence="1">
    <location>
        <begin position="43"/>
        <end position="54"/>
    </location>
</feature>
<organism evidence="2 3">
    <name type="scientific">Dibothriocephalus latus</name>
    <name type="common">Fish tapeworm</name>
    <name type="synonym">Diphyllobothrium latum</name>
    <dbReference type="NCBI Taxonomy" id="60516"/>
    <lineage>
        <taxon>Eukaryota</taxon>
        <taxon>Metazoa</taxon>
        <taxon>Spiralia</taxon>
        <taxon>Lophotrochozoa</taxon>
        <taxon>Platyhelminthes</taxon>
        <taxon>Cestoda</taxon>
        <taxon>Eucestoda</taxon>
        <taxon>Diphyllobothriidea</taxon>
        <taxon>Diphyllobothriidae</taxon>
        <taxon>Dibothriocephalus</taxon>
    </lineage>
</organism>
<protein>
    <submittedName>
        <fullName evidence="2">Uncharacterized protein</fullName>
    </submittedName>
</protein>
<keyword evidence="3" id="KW-1185">Reference proteome</keyword>
<feature type="region of interest" description="Disordered" evidence="1">
    <location>
        <begin position="40"/>
        <end position="65"/>
    </location>
</feature>
<evidence type="ECO:0000256" key="1">
    <source>
        <dbReference type="SAM" id="MobiDB-lite"/>
    </source>
</evidence>
<name>A0A3P7MKX2_DIBLA</name>
<evidence type="ECO:0000313" key="2">
    <source>
        <dbReference type="EMBL" id="VDN27180.1"/>
    </source>
</evidence>